<name>A0A8J7VZD9_9FIRM</name>
<dbReference type="GO" id="GO:0006777">
    <property type="term" value="P:Mo-molybdopterin cofactor biosynthetic process"/>
    <property type="evidence" value="ECO:0007669"/>
    <property type="project" value="UniProtKB-KW"/>
</dbReference>
<evidence type="ECO:0000256" key="8">
    <source>
        <dbReference type="HAMAP-Rule" id="MF_00316"/>
    </source>
</evidence>
<keyword evidence="1 8" id="KW-0963">Cytoplasm</keyword>
<dbReference type="InterPro" id="IPR029044">
    <property type="entry name" value="Nucleotide-diphossugar_trans"/>
</dbReference>
<dbReference type="Pfam" id="PF12804">
    <property type="entry name" value="NTP_transf_3"/>
    <property type="match status" value="1"/>
</dbReference>
<protein>
    <recommendedName>
        <fullName evidence="8">Probable molybdenum cofactor guanylyltransferase</fullName>
        <shortName evidence="8">MoCo guanylyltransferase</shortName>
        <ecNumber evidence="8">2.7.7.77</ecNumber>
    </recommendedName>
    <alternativeName>
        <fullName evidence="8">GTP:molybdopterin guanylyltransferase</fullName>
    </alternativeName>
    <alternativeName>
        <fullName evidence="8">Mo-MPT guanylyltransferase</fullName>
    </alternativeName>
    <alternativeName>
        <fullName evidence="8">Molybdopterin guanylyltransferase</fullName>
    </alternativeName>
    <alternativeName>
        <fullName evidence="8">Molybdopterin-guanine dinucleotide synthase</fullName>
        <shortName evidence="8">MGD synthase</shortName>
    </alternativeName>
</protein>
<keyword evidence="11" id="KW-1185">Reference proteome</keyword>
<comment type="function">
    <text evidence="8">Transfers a GMP moiety from GTP to Mo-molybdopterin (Mo-MPT) cofactor (Moco or molybdenum cofactor) to form Mo-molybdopterin guanine dinucleotide (Mo-MGD) cofactor.</text>
</comment>
<accession>A0A8J7VZD9</accession>
<evidence type="ECO:0000256" key="5">
    <source>
        <dbReference type="ARBA" id="ARBA00022842"/>
    </source>
</evidence>
<comment type="similarity">
    <text evidence="8">Belongs to the MobA family.</text>
</comment>
<feature type="binding site" evidence="8">
    <location>
        <position position="68"/>
    </location>
    <ligand>
        <name>GTP</name>
        <dbReference type="ChEBI" id="CHEBI:37565"/>
    </ligand>
</feature>
<evidence type="ECO:0000256" key="7">
    <source>
        <dbReference type="ARBA" id="ARBA00023150"/>
    </source>
</evidence>
<comment type="subcellular location">
    <subcellularLocation>
        <location evidence="8">Cytoplasm</location>
    </subcellularLocation>
</comment>
<evidence type="ECO:0000313" key="10">
    <source>
        <dbReference type="EMBL" id="MBR0597914.1"/>
    </source>
</evidence>
<dbReference type="AlphaFoldDB" id="A0A8J7VZD9"/>
<dbReference type="SUPFAM" id="SSF53448">
    <property type="entry name" value="Nucleotide-diphospho-sugar transferases"/>
    <property type="match status" value="1"/>
</dbReference>
<feature type="binding site" evidence="8">
    <location>
        <position position="51"/>
    </location>
    <ligand>
        <name>GTP</name>
        <dbReference type="ChEBI" id="CHEBI:37565"/>
    </ligand>
</feature>
<dbReference type="HAMAP" id="MF_00316">
    <property type="entry name" value="MobA"/>
    <property type="match status" value="1"/>
</dbReference>
<dbReference type="InterPro" id="IPR025877">
    <property type="entry name" value="MobA-like_NTP_Trfase"/>
</dbReference>
<dbReference type="Gene3D" id="3.90.550.10">
    <property type="entry name" value="Spore Coat Polysaccharide Biosynthesis Protein SpsA, Chain A"/>
    <property type="match status" value="1"/>
</dbReference>
<dbReference type="GO" id="GO:0046872">
    <property type="term" value="F:metal ion binding"/>
    <property type="evidence" value="ECO:0007669"/>
    <property type="project" value="UniProtKB-KW"/>
</dbReference>
<evidence type="ECO:0000256" key="2">
    <source>
        <dbReference type="ARBA" id="ARBA00022679"/>
    </source>
</evidence>
<comment type="cofactor">
    <cofactor evidence="8">
        <name>Mg(2+)</name>
        <dbReference type="ChEBI" id="CHEBI:18420"/>
    </cofactor>
</comment>
<evidence type="ECO:0000259" key="9">
    <source>
        <dbReference type="Pfam" id="PF12804"/>
    </source>
</evidence>
<comment type="catalytic activity">
    <reaction evidence="8">
        <text>Mo-molybdopterin + GTP + H(+) = Mo-molybdopterin guanine dinucleotide + diphosphate</text>
        <dbReference type="Rhea" id="RHEA:34243"/>
        <dbReference type="ChEBI" id="CHEBI:15378"/>
        <dbReference type="ChEBI" id="CHEBI:33019"/>
        <dbReference type="ChEBI" id="CHEBI:37565"/>
        <dbReference type="ChEBI" id="CHEBI:71302"/>
        <dbReference type="ChEBI" id="CHEBI:71310"/>
        <dbReference type="EC" id="2.7.7.77"/>
    </reaction>
</comment>
<dbReference type="EMBL" id="JAGSND010000004">
    <property type="protein sequence ID" value="MBR0597914.1"/>
    <property type="molecule type" value="Genomic_DNA"/>
</dbReference>
<dbReference type="GO" id="GO:0005737">
    <property type="term" value="C:cytoplasm"/>
    <property type="evidence" value="ECO:0007669"/>
    <property type="project" value="UniProtKB-SubCell"/>
</dbReference>
<reference evidence="10" key="1">
    <citation type="submission" date="2021-04" db="EMBL/GenBank/DDBJ databases">
        <title>Sinoanaerobacter chloroacetimidivorans sp. nov., an obligate anaerobic bacterium isolated from anaerobic sludge.</title>
        <authorList>
            <person name="Bao Y."/>
        </authorList>
    </citation>
    <scope>NUCLEOTIDE SEQUENCE</scope>
    <source>
        <strain evidence="10">BAD-6</strain>
    </source>
</reference>
<keyword evidence="2 8" id="KW-0808">Transferase</keyword>
<keyword evidence="10" id="KW-0548">Nucleotidyltransferase</keyword>
<sequence>MMKRMDTAVVLAGGNSKRMKFNKQSITIGGRLIAVYIADQLSQEFDRVLINSNTPSLYQDSPYEVISDKITGCGPLSGILAGLAASESDYTYFTGCDMPFVNLTYIRYLKKQLNAVSHMTGGILTTTRGLFEPLNAFYSRELTAPIMDQLNLGYRQFYKLYGRAEMLYVPEDAVQEFDPDGLMFVNLNTMADFEKYLFYGDYYSISAI</sequence>
<feature type="binding site" evidence="8">
    <location>
        <position position="97"/>
    </location>
    <ligand>
        <name>Mg(2+)</name>
        <dbReference type="ChEBI" id="CHEBI:18420"/>
    </ligand>
</feature>
<reference evidence="10" key="2">
    <citation type="submission" date="2021-04" db="EMBL/GenBank/DDBJ databases">
        <authorList>
            <person name="Liu J."/>
        </authorList>
    </citation>
    <scope>NUCLEOTIDE SEQUENCE</scope>
    <source>
        <strain evidence="10">BAD-6</strain>
    </source>
</reference>
<proteinExistence type="inferred from homology"/>
<dbReference type="InterPro" id="IPR013482">
    <property type="entry name" value="Molybde_CF_guanTrfase"/>
</dbReference>
<keyword evidence="6 8" id="KW-0342">GTP-binding</keyword>
<evidence type="ECO:0000313" key="11">
    <source>
        <dbReference type="Proteomes" id="UP000675664"/>
    </source>
</evidence>
<dbReference type="PANTHER" id="PTHR19136:SF81">
    <property type="entry name" value="MOLYBDENUM COFACTOR GUANYLYLTRANSFERASE"/>
    <property type="match status" value="1"/>
</dbReference>
<evidence type="ECO:0000256" key="1">
    <source>
        <dbReference type="ARBA" id="ARBA00022490"/>
    </source>
</evidence>
<comment type="domain">
    <text evidence="8">The N-terminal domain determines nucleotide recognition and specific binding, while the C-terminal domain determines the specific binding to the target protein.</text>
</comment>
<gene>
    <name evidence="8" type="primary">mobA</name>
    <name evidence="10" type="ORF">KCX82_08525</name>
</gene>
<dbReference type="RefSeq" id="WP_227018039.1">
    <property type="nucleotide sequence ID" value="NZ_JAGSND010000004.1"/>
</dbReference>
<keyword evidence="3 8" id="KW-0479">Metal-binding</keyword>
<feature type="binding site" evidence="8">
    <location>
        <position position="97"/>
    </location>
    <ligand>
        <name>GTP</name>
        <dbReference type="ChEBI" id="CHEBI:37565"/>
    </ligand>
</feature>
<keyword evidence="7 8" id="KW-0501">Molybdenum cofactor biosynthesis</keyword>
<dbReference type="GO" id="GO:0005525">
    <property type="term" value="F:GTP binding"/>
    <property type="evidence" value="ECO:0007669"/>
    <property type="project" value="UniProtKB-UniRule"/>
</dbReference>
<evidence type="ECO:0000256" key="6">
    <source>
        <dbReference type="ARBA" id="ARBA00023134"/>
    </source>
</evidence>
<organism evidence="10 11">
    <name type="scientific">Sinanaerobacter chloroacetimidivorans</name>
    <dbReference type="NCBI Taxonomy" id="2818044"/>
    <lineage>
        <taxon>Bacteria</taxon>
        <taxon>Bacillati</taxon>
        <taxon>Bacillota</taxon>
        <taxon>Clostridia</taxon>
        <taxon>Peptostreptococcales</taxon>
        <taxon>Anaerovoracaceae</taxon>
        <taxon>Sinanaerobacter</taxon>
    </lineage>
</organism>
<evidence type="ECO:0000256" key="3">
    <source>
        <dbReference type="ARBA" id="ARBA00022723"/>
    </source>
</evidence>
<keyword evidence="4 8" id="KW-0547">Nucleotide-binding</keyword>
<evidence type="ECO:0000256" key="4">
    <source>
        <dbReference type="ARBA" id="ARBA00022741"/>
    </source>
</evidence>
<dbReference type="CDD" id="cd02503">
    <property type="entry name" value="MobA"/>
    <property type="match status" value="1"/>
</dbReference>
<dbReference type="EC" id="2.7.7.77" evidence="8"/>
<dbReference type="PANTHER" id="PTHR19136">
    <property type="entry name" value="MOLYBDENUM COFACTOR GUANYLYLTRANSFERASE"/>
    <property type="match status" value="1"/>
</dbReference>
<dbReference type="Proteomes" id="UP000675664">
    <property type="component" value="Unassembled WGS sequence"/>
</dbReference>
<dbReference type="GO" id="GO:0061603">
    <property type="term" value="F:molybdenum cofactor guanylyltransferase activity"/>
    <property type="evidence" value="ECO:0007669"/>
    <property type="project" value="UniProtKB-EC"/>
</dbReference>
<comment type="caution">
    <text evidence="10">The sequence shown here is derived from an EMBL/GenBank/DDBJ whole genome shotgun (WGS) entry which is preliminary data.</text>
</comment>
<feature type="binding site" evidence="8">
    <location>
        <begin position="11"/>
        <end position="13"/>
    </location>
    <ligand>
        <name>GTP</name>
        <dbReference type="ChEBI" id="CHEBI:37565"/>
    </ligand>
</feature>
<feature type="domain" description="MobA-like NTP transferase" evidence="9">
    <location>
        <begin position="8"/>
        <end position="150"/>
    </location>
</feature>
<feature type="binding site" evidence="8">
    <location>
        <position position="23"/>
    </location>
    <ligand>
        <name>GTP</name>
        <dbReference type="ChEBI" id="CHEBI:37565"/>
    </ligand>
</feature>
<keyword evidence="5 8" id="KW-0460">Magnesium</keyword>